<keyword evidence="2" id="KW-1185">Reference proteome</keyword>
<reference evidence="1 2" key="1">
    <citation type="submission" date="2019-04" db="EMBL/GenBank/DDBJ databases">
        <title>An improved genome assembly and genetic linkage map for asparagus bean, Vigna unguiculata ssp. sesquipedialis.</title>
        <authorList>
            <person name="Xia Q."/>
            <person name="Zhang R."/>
            <person name="Dong Y."/>
        </authorList>
    </citation>
    <scope>NUCLEOTIDE SEQUENCE [LARGE SCALE GENOMIC DNA]</scope>
    <source>
        <tissue evidence="1">Leaf</tissue>
    </source>
</reference>
<accession>A0A4D6LY80</accession>
<evidence type="ECO:0000313" key="2">
    <source>
        <dbReference type="Proteomes" id="UP000501690"/>
    </source>
</evidence>
<dbReference type="EMBL" id="CP039349">
    <property type="protein sequence ID" value="QCD92936.1"/>
    <property type="molecule type" value="Genomic_DNA"/>
</dbReference>
<gene>
    <name evidence="1" type="ORF">DEO72_LG5g1005</name>
</gene>
<sequence>MHIFFCIPPSHTLYAQTPHTHTLCDCVSLFYSTLLCDHFSSTQGAAGHTRFSFTVTSTTLVAATRKQRPRPPRRQLLPLITYLDWR</sequence>
<protein>
    <submittedName>
        <fullName evidence="1">Uncharacterized protein</fullName>
    </submittedName>
</protein>
<evidence type="ECO:0000313" key="1">
    <source>
        <dbReference type="EMBL" id="QCD92936.1"/>
    </source>
</evidence>
<proteinExistence type="predicted"/>
<dbReference type="Proteomes" id="UP000501690">
    <property type="component" value="Linkage Group LG5"/>
</dbReference>
<organism evidence="1 2">
    <name type="scientific">Vigna unguiculata</name>
    <name type="common">Cowpea</name>
    <dbReference type="NCBI Taxonomy" id="3917"/>
    <lineage>
        <taxon>Eukaryota</taxon>
        <taxon>Viridiplantae</taxon>
        <taxon>Streptophyta</taxon>
        <taxon>Embryophyta</taxon>
        <taxon>Tracheophyta</taxon>
        <taxon>Spermatophyta</taxon>
        <taxon>Magnoliopsida</taxon>
        <taxon>eudicotyledons</taxon>
        <taxon>Gunneridae</taxon>
        <taxon>Pentapetalae</taxon>
        <taxon>rosids</taxon>
        <taxon>fabids</taxon>
        <taxon>Fabales</taxon>
        <taxon>Fabaceae</taxon>
        <taxon>Papilionoideae</taxon>
        <taxon>50 kb inversion clade</taxon>
        <taxon>NPAAA clade</taxon>
        <taxon>indigoferoid/millettioid clade</taxon>
        <taxon>Phaseoleae</taxon>
        <taxon>Vigna</taxon>
    </lineage>
</organism>
<name>A0A4D6LY80_VIGUN</name>
<dbReference type="AlphaFoldDB" id="A0A4D6LY80"/>